<organism evidence="2 3">
    <name type="scientific">Dongia sedimenti</name>
    <dbReference type="NCBI Taxonomy" id="3064282"/>
    <lineage>
        <taxon>Bacteria</taxon>
        <taxon>Pseudomonadati</taxon>
        <taxon>Pseudomonadota</taxon>
        <taxon>Alphaproteobacteria</taxon>
        <taxon>Rhodospirillales</taxon>
        <taxon>Dongiaceae</taxon>
        <taxon>Dongia</taxon>
    </lineage>
</organism>
<evidence type="ECO:0000313" key="2">
    <source>
        <dbReference type="EMBL" id="MDQ7249009.1"/>
    </source>
</evidence>
<dbReference type="Proteomes" id="UP001230156">
    <property type="component" value="Unassembled WGS sequence"/>
</dbReference>
<dbReference type="EMBL" id="JAUYVI010000004">
    <property type="protein sequence ID" value="MDQ7249009.1"/>
    <property type="molecule type" value="Genomic_DNA"/>
</dbReference>
<sequence length="622" mass="62462">MTGSPCNDGASPVGPRGLVILKSAACAAFALLVLSGGAFFSAASALSPPTELGPPEPPATSQPPPSGSGSGIDTEPLPAPTTAEPLPPPDAGVPLPGATLPSATLPGAQSLPPAAAASAPPASIGADLGPNLWLGSETSRLMALIAQLPAPVTVPGPRDLQLRLLTSAAIPQGAAPGTDPLLAFKADRLNAMGFSDAALGLTSAAANAAPVNPQQAVEQALTAGDSNAACATVDSELAKIATPDLFWRKALIYCQLSRQQTDQAGIGLDLLRELPNKDAATSNFVAVAAVVTGDAKAKSVKKIATADPVLIATMKLAGLPPPPAAAAIAPKPTGPAGTVAIARDGSQPLPNRIDAAERAFAAGLVPIEELIAIYELAPAASGDPVAAISASDSPLTRAALYKAAASATTPDVRARMIAAALQRGRLRGDYFSQVALYKPYAQQVQPARNLAWFAPEAARLMFLSGNNDRGAFWLNLLETSSANPDLARQTPGLRLLGSLARSRAGNLGNQDPVAAWAASTGAGQEKATQVYALFAGLGQRIGGWTGIAPITQSGSLGAQINQAALAGRRGETVLLSLIAFGGDRLAATDPAALTAALGGLTSVGLGQEAHDIALQAAVLIGL</sequence>
<dbReference type="RefSeq" id="WP_379956511.1">
    <property type="nucleotide sequence ID" value="NZ_JAUYVI010000004.1"/>
</dbReference>
<protein>
    <recommendedName>
        <fullName evidence="4">Antifreeze glycopeptide polyprotein</fullName>
    </recommendedName>
</protein>
<keyword evidence="3" id="KW-1185">Reference proteome</keyword>
<feature type="compositionally biased region" description="Low complexity" evidence="1">
    <location>
        <begin position="71"/>
        <end position="84"/>
    </location>
</feature>
<proteinExistence type="predicted"/>
<reference evidence="3" key="1">
    <citation type="submission" date="2023-08" db="EMBL/GenBank/DDBJ databases">
        <title>Rhodospirillaceae gen. nov., a novel taxon isolated from the Yangtze River Yuezi River estuary sludge.</title>
        <authorList>
            <person name="Ruan L."/>
        </authorList>
    </citation>
    <scope>NUCLEOTIDE SEQUENCE [LARGE SCALE GENOMIC DNA]</scope>
    <source>
        <strain evidence="3">R-7</strain>
    </source>
</reference>
<accession>A0ABU0YMP4</accession>
<gene>
    <name evidence="2" type="ORF">Q8A70_15085</name>
</gene>
<evidence type="ECO:0000313" key="3">
    <source>
        <dbReference type="Proteomes" id="UP001230156"/>
    </source>
</evidence>
<name>A0ABU0YMP4_9PROT</name>
<feature type="compositionally biased region" description="Low complexity" evidence="1">
    <location>
        <begin position="105"/>
        <end position="121"/>
    </location>
</feature>
<comment type="caution">
    <text evidence="2">The sequence shown here is derived from an EMBL/GenBank/DDBJ whole genome shotgun (WGS) entry which is preliminary data.</text>
</comment>
<evidence type="ECO:0008006" key="4">
    <source>
        <dbReference type="Google" id="ProtNLM"/>
    </source>
</evidence>
<evidence type="ECO:0000256" key="1">
    <source>
        <dbReference type="SAM" id="MobiDB-lite"/>
    </source>
</evidence>
<feature type="region of interest" description="Disordered" evidence="1">
    <location>
        <begin position="46"/>
        <end position="121"/>
    </location>
</feature>
<feature type="compositionally biased region" description="Pro residues" evidence="1">
    <location>
        <begin position="51"/>
        <end position="66"/>
    </location>
</feature>